<dbReference type="PROSITE" id="PS51257">
    <property type="entry name" value="PROKAR_LIPOPROTEIN"/>
    <property type="match status" value="1"/>
</dbReference>
<dbReference type="RefSeq" id="WP_168884765.1">
    <property type="nucleotide sequence ID" value="NZ_JABAIL010000009.1"/>
</dbReference>
<evidence type="ECO:0000256" key="1">
    <source>
        <dbReference type="SAM" id="SignalP"/>
    </source>
</evidence>
<keyword evidence="3" id="KW-1185">Reference proteome</keyword>
<dbReference type="Proteomes" id="UP000585050">
    <property type="component" value="Unassembled WGS sequence"/>
</dbReference>
<name>A0A7X8XYE9_9BACT</name>
<protein>
    <submittedName>
        <fullName evidence="2">Uncharacterized protein</fullName>
    </submittedName>
</protein>
<dbReference type="AlphaFoldDB" id="A0A7X8XYE9"/>
<organism evidence="2 3">
    <name type="scientific">Flammeovirga agarivorans</name>
    <dbReference type="NCBI Taxonomy" id="2726742"/>
    <lineage>
        <taxon>Bacteria</taxon>
        <taxon>Pseudomonadati</taxon>
        <taxon>Bacteroidota</taxon>
        <taxon>Cytophagia</taxon>
        <taxon>Cytophagales</taxon>
        <taxon>Flammeovirgaceae</taxon>
        <taxon>Flammeovirga</taxon>
    </lineage>
</organism>
<evidence type="ECO:0000313" key="2">
    <source>
        <dbReference type="EMBL" id="NLR94053.1"/>
    </source>
</evidence>
<gene>
    <name evidence="2" type="ORF">HGP29_22820</name>
</gene>
<evidence type="ECO:0000313" key="3">
    <source>
        <dbReference type="Proteomes" id="UP000585050"/>
    </source>
</evidence>
<feature type="signal peptide" evidence="1">
    <location>
        <begin position="1"/>
        <end position="21"/>
    </location>
</feature>
<sequence>MKTVVISILVALVLSSCSSKNEPTPQPTRIVEYMEMEWNVTYVNTWDANVKLIRHYDNRPKGMTATVDGNSYRVGISSRSNSNLIIITDVNDNNNSIEVVDKWTKEAK</sequence>
<reference evidence="2 3" key="1">
    <citation type="submission" date="2020-04" db="EMBL/GenBank/DDBJ databases">
        <title>Flammeovirga sp. SR4, a novel species isolated from seawater.</title>
        <authorList>
            <person name="Wang X."/>
        </authorList>
    </citation>
    <scope>NUCLEOTIDE SEQUENCE [LARGE SCALE GENOMIC DNA]</scope>
    <source>
        <strain evidence="2 3">SR4</strain>
    </source>
</reference>
<accession>A0A7X8XYE9</accession>
<comment type="caution">
    <text evidence="2">The sequence shown here is derived from an EMBL/GenBank/DDBJ whole genome shotgun (WGS) entry which is preliminary data.</text>
</comment>
<feature type="chain" id="PRO_5030546199" evidence="1">
    <location>
        <begin position="22"/>
        <end position="108"/>
    </location>
</feature>
<keyword evidence="1" id="KW-0732">Signal</keyword>
<dbReference type="EMBL" id="JABAIL010000009">
    <property type="protein sequence ID" value="NLR94053.1"/>
    <property type="molecule type" value="Genomic_DNA"/>
</dbReference>
<proteinExistence type="predicted"/>